<comment type="caution">
    <text evidence="1">The sequence shown here is derived from an EMBL/GenBank/DDBJ whole genome shotgun (WGS) entry which is preliminary data.</text>
</comment>
<proteinExistence type="predicted"/>
<name>A0ACC2SBS3_9FUNG</name>
<evidence type="ECO:0000313" key="1">
    <source>
        <dbReference type="EMBL" id="KAJ9059794.1"/>
    </source>
</evidence>
<reference evidence="1" key="1">
    <citation type="submission" date="2022-04" db="EMBL/GenBank/DDBJ databases">
        <title>Genome of the entomopathogenic fungus Entomophthora muscae.</title>
        <authorList>
            <person name="Elya C."/>
            <person name="Lovett B.R."/>
            <person name="Lee E."/>
            <person name="Macias A.M."/>
            <person name="Hajek A.E."/>
            <person name="De Bivort B.L."/>
            <person name="Kasson M.T."/>
            <person name="De Fine Licht H.H."/>
            <person name="Stajich J.E."/>
        </authorList>
    </citation>
    <scope>NUCLEOTIDE SEQUENCE</scope>
    <source>
        <strain evidence="1">Berkeley</strain>
    </source>
</reference>
<gene>
    <name evidence="1" type="ORF">DSO57_1037805</name>
</gene>
<sequence>MMRFLFILPVFSGFAINMFSTHPKLPQLKCPKSVDLSTQKEINLQCPLLLDNFTFPIVPDLNQKQLRNLHPPRFMPSNSVKDTLTFKLVWSGPTTLNNSEFCFEREECRFNVRWSPTQGWSVDFVKVWNPTAKDLDPADPFRIQRNYTHGLNLSIGFFGPVKATLSVNHVLFRASWINKTPYYQWCIFCSPEYKSVYFPISHKNVPVGVLSIQLNYLPGMIPLLDEGFIGLSYNSLLQQINP</sequence>
<protein>
    <submittedName>
        <fullName evidence="1">Uncharacterized protein</fullName>
    </submittedName>
</protein>
<dbReference type="EMBL" id="QTSX02005396">
    <property type="protein sequence ID" value="KAJ9059794.1"/>
    <property type="molecule type" value="Genomic_DNA"/>
</dbReference>
<organism evidence="1 2">
    <name type="scientific">Entomophthora muscae</name>
    <dbReference type="NCBI Taxonomy" id="34485"/>
    <lineage>
        <taxon>Eukaryota</taxon>
        <taxon>Fungi</taxon>
        <taxon>Fungi incertae sedis</taxon>
        <taxon>Zoopagomycota</taxon>
        <taxon>Entomophthoromycotina</taxon>
        <taxon>Entomophthoromycetes</taxon>
        <taxon>Entomophthorales</taxon>
        <taxon>Entomophthoraceae</taxon>
        <taxon>Entomophthora</taxon>
    </lineage>
</organism>
<dbReference type="Proteomes" id="UP001165960">
    <property type="component" value="Unassembled WGS sequence"/>
</dbReference>
<accession>A0ACC2SBS3</accession>
<evidence type="ECO:0000313" key="2">
    <source>
        <dbReference type="Proteomes" id="UP001165960"/>
    </source>
</evidence>
<keyword evidence="2" id="KW-1185">Reference proteome</keyword>